<gene>
    <name evidence="2" type="ORF">CPE01_26410</name>
</gene>
<feature type="transmembrane region" description="Helical" evidence="1">
    <location>
        <begin position="12"/>
        <end position="31"/>
    </location>
</feature>
<dbReference type="AlphaFoldDB" id="A0A510UW86"/>
<organism evidence="2 3">
    <name type="scientific">Cellulomonas persica</name>
    <dbReference type="NCBI Taxonomy" id="76861"/>
    <lineage>
        <taxon>Bacteria</taxon>
        <taxon>Bacillati</taxon>
        <taxon>Actinomycetota</taxon>
        <taxon>Actinomycetes</taxon>
        <taxon>Micrococcales</taxon>
        <taxon>Cellulomonadaceae</taxon>
        <taxon>Cellulomonas</taxon>
    </lineage>
</organism>
<sequence>MEPERLHRRRASHLYGLIISGSVLAAAPVEFGLGRVAAAVVFTLTVYWVAESYAHWIAARTVHRRDLTRDEQRTVLADGLPLVASCLVPVGVLLVEAALGVQTKVGVDVALVVNVVLLVVVGWRMGRAGGLRGVRLVLSALVTGLLGVVMIVLKHALH</sequence>
<keyword evidence="1" id="KW-0812">Transmembrane</keyword>
<reference evidence="2 3" key="1">
    <citation type="submission" date="2019-07" db="EMBL/GenBank/DDBJ databases">
        <title>Whole genome shotgun sequence of Cellulomonas persica NBRC 101101.</title>
        <authorList>
            <person name="Hosoyama A."/>
            <person name="Uohara A."/>
            <person name="Ohji S."/>
            <person name="Ichikawa N."/>
        </authorList>
    </citation>
    <scope>NUCLEOTIDE SEQUENCE [LARGE SCALE GENOMIC DNA]</scope>
    <source>
        <strain evidence="2 3">NBRC 101101</strain>
    </source>
</reference>
<evidence type="ECO:0008006" key="4">
    <source>
        <dbReference type="Google" id="ProtNLM"/>
    </source>
</evidence>
<keyword evidence="3" id="KW-1185">Reference proteome</keyword>
<protein>
    <recommendedName>
        <fullName evidence="4">Integral membrane protein</fullName>
    </recommendedName>
</protein>
<proteinExistence type="predicted"/>
<evidence type="ECO:0000256" key="1">
    <source>
        <dbReference type="SAM" id="Phobius"/>
    </source>
</evidence>
<feature type="transmembrane region" description="Helical" evidence="1">
    <location>
        <begin position="136"/>
        <end position="157"/>
    </location>
</feature>
<accession>A0A510UW86</accession>
<dbReference type="EMBL" id="BJUA01000014">
    <property type="protein sequence ID" value="GEK18908.1"/>
    <property type="molecule type" value="Genomic_DNA"/>
</dbReference>
<feature type="transmembrane region" description="Helical" evidence="1">
    <location>
        <begin position="105"/>
        <end position="124"/>
    </location>
</feature>
<name>A0A510UW86_9CELL</name>
<evidence type="ECO:0000313" key="2">
    <source>
        <dbReference type="EMBL" id="GEK18908.1"/>
    </source>
</evidence>
<comment type="caution">
    <text evidence="2">The sequence shown here is derived from an EMBL/GenBank/DDBJ whole genome shotgun (WGS) entry which is preliminary data.</text>
</comment>
<feature type="transmembrane region" description="Helical" evidence="1">
    <location>
        <begin position="37"/>
        <end position="58"/>
    </location>
</feature>
<keyword evidence="1" id="KW-0472">Membrane</keyword>
<feature type="transmembrane region" description="Helical" evidence="1">
    <location>
        <begin position="79"/>
        <end position="99"/>
    </location>
</feature>
<dbReference type="Proteomes" id="UP000321386">
    <property type="component" value="Unassembled WGS sequence"/>
</dbReference>
<keyword evidence="1" id="KW-1133">Transmembrane helix</keyword>
<evidence type="ECO:0000313" key="3">
    <source>
        <dbReference type="Proteomes" id="UP000321386"/>
    </source>
</evidence>